<keyword evidence="6 8" id="KW-0406">Ion transport</keyword>
<comment type="similarity">
    <text evidence="2 8">Belongs to the FXYD family.</text>
</comment>
<accession>A0AAW1ZMA1</accession>
<evidence type="ECO:0000256" key="1">
    <source>
        <dbReference type="ARBA" id="ARBA00004167"/>
    </source>
</evidence>
<evidence type="ECO:0000256" key="6">
    <source>
        <dbReference type="ARBA" id="ARBA00023065"/>
    </source>
</evidence>
<reference evidence="10 11" key="1">
    <citation type="submission" date="2024-05" db="EMBL/GenBank/DDBJ databases">
        <title>A high-quality chromosomal-level genome assembly of Topmouth culter (Culter alburnus).</title>
        <authorList>
            <person name="Zhao H."/>
        </authorList>
    </citation>
    <scope>NUCLEOTIDE SEQUENCE [LARGE SCALE GENOMIC DNA]</scope>
    <source>
        <strain evidence="10">CATC2023</strain>
        <tissue evidence="10">Muscle</tissue>
    </source>
</reference>
<evidence type="ECO:0000256" key="8">
    <source>
        <dbReference type="RuleBase" id="RU364131"/>
    </source>
</evidence>
<feature type="region of interest" description="Disordered" evidence="9">
    <location>
        <begin position="27"/>
        <end position="50"/>
    </location>
</feature>
<dbReference type="CDD" id="cd20323">
    <property type="entry name" value="FXYD_FXYD5"/>
    <property type="match status" value="1"/>
</dbReference>
<evidence type="ECO:0000256" key="4">
    <source>
        <dbReference type="ARBA" id="ARBA00022692"/>
    </source>
</evidence>
<keyword evidence="7 8" id="KW-0472">Membrane</keyword>
<dbReference type="PROSITE" id="PS01310">
    <property type="entry name" value="FXYD"/>
    <property type="match status" value="1"/>
</dbReference>
<gene>
    <name evidence="10" type="ORF">ABG768_007837</name>
</gene>
<dbReference type="InterPro" id="IPR000272">
    <property type="entry name" value="Ion-transport_regulator_FXYD"/>
</dbReference>
<evidence type="ECO:0000313" key="11">
    <source>
        <dbReference type="Proteomes" id="UP001479290"/>
    </source>
</evidence>
<evidence type="ECO:0000313" key="10">
    <source>
        <dbReference type="EMBL" id="KAK9962475.1"/>
    </source>
</evidence>
<dbReference type="AlphaFoldDB" id="A0AAW1ZMA1"/>
<keyword evidence="8" id="KW-0732">Signal</keyword>
<dbReference type="Proteomes" id="UP001479290">
    <property type="component" value="Unassembled WGS sequence"/>
</dbReference>
<dbReference type="GO" id="GO:0017080">
    <property type="term" value="F:sodium channel regulator activity"/>
    <property type="evidence" value="ECO:0007669"/>
    <property type="project" value="TreeGrafter"/>
</dbReference>
<evidence type="ECO:0000256" key="3">
    <source>
        <dbReference type="ARBA" id="ARBA00022448"/>
    </source>
</evidence>
<dbReference type="InterPro" id="IPR047297">
    <property type="entry name" value="FXYD_motif"/>
</dbReference>
<evidence type="ECO:0000256" key="7">
    <source>
        <dbReference type="ARBA" id="ARBA00023136"/>
    </source>
</evidence>
<evidence type="ECO:0000256" key="5">
    <source>
        <dbReference type="ARBA" id="ARBA00022989"/>
    </source>
</evidence>
<feature type="chain" id="PRO_5043101166" description="FXYD domain-containing ion transport regulator" evidence="8">
    <location>
        <begin position="23"/>
        <end position="170"/>
    </location>
</feature>
<keyword evidence="3 8" id="KW-0813">Transport</keyword>
<dbReference type="GO" id="GO:0016020">
    <property type="term" value="C:membrane"/>
    <property type="evidence" value="ECO:0007669"/>
    <property type="project" value="UniProtKB-SubCell"/>
</dbReference>
<dbReference type="EMBL" id="JAWDJR010000015">
    <property type="protein sequence ID" value="KAK9962475.1"/>
    <property type="molecule type" value="Genomic_DNA"/>
</dbReference>
<dbReference type="PANTHER" id="PTHR14132">
    <property type="entry name" value="SODIUM/POTASSIUM-TRANSPORTING ATPASE SUBUNIT GAMMA"/>
    <property type="match status" value="1"/>
</dbReference>
<dbReference type="GO" id="GO:0043269">
    <property type="term" value="P:regulation of monoatomic ion transport"/>
    <property type="evidence" value="ECO:0007669"/>
    <property type="project" value="InterPro"/>
</dbReference>
<comment type="subcellular location">
    <subcellularLocation>
        <location evidence="1">Membrane</location>
        <topology evidence="1">Single-pass membrane protein</topology>
    </subcellularLocation>
</comment>
<comment type="caution">
    <text evidence="10">The sequence shown here is derived from an EMBL/GenBank/DDBJ whole genome shotgun (WGS) entry which is preliminary data.</text>
</comment>
<feature type="transmembrane region" description="Helical" evidence="8">
    <location>
        <begin position="130"/>
        <end position="149"/>
    </location>
</feature>
<dbReference type="PANTHER" id="PTHR14132:SF23">
    <property type="entry name" value="FXYD DOMAIN-CONTAINING ION TRANSPORT REGULATOR"/>
    <property type="match status" value="1"/>
</dbReference>
<feature type="compositionally biased region" description="Low complexity" evidence="9">
    <location>
        <begin position="28"/>
        <end position="47"/>
    </location>
</feature>
<evidence type="ECO:0000256" key="2">
    <source>
        <dbReference type="ARBA" id="ARBA00005948"/>
    </source>
</evidence>
<dbReference type="Pfam" id="PF02038">
    <property type="entry name" value="ATP1G1_PLM_MAT8"/>
    <property type="match status" value="1"/>
</dbReference>
<keyword evidence="5 8" id="KW-1133">Transmembrane helix</keyword>
<sequence length="170" mass="18399">MSIRIMLREVSFFLLLVLRCYAVENATETDTTTPPESSTPPSNTTRTMGHVNQNATGVTMTPTVPAAITNISTDSSVTSALTPNKTSDIQPTAVTTTTTTTRISTTSTTVAWDKRWGEPFNYNYTSLRNVGLTIAAVLFVMGILVLGCGKVKRIPRCRIGKGSSYQVTRS</sequence>
<organism evidence="10 11">
    <name type="scientific">Culter alburnus</name>
    <name type="common">Topmouth culter</name>
    <dbReference type="NCBI Taxonomy" id="194366"/>
    <lineage>
        <taxon>Eukaryota</taxon>
        <taxon>Metazoa</taxon>
        <taxon>Chordata</taxon>
        <taxon>Craniata</taxon>
        <taxon>Vertebrata</taxon>
        <taxon>Euteleostomi</taxon>
        <taxon>Actinopterygii</taxon>
        <taxon>Neopterygii</taxon>
        <taxon>Teleostei</taxon>
        <taxon>Ostariophysi</taxon>
        <taxon>Cypriniformes</taxon>
        <taxon>Xenocyprididae</taxon>
        <taxon>Xenocypridinae</taxon>
        <taxon>Culter</taxon>
    </lineage>
</organism>
<dbReference type="Gene3D" id="1.20.5.780">
    <property type="entry name" value="Single helix bin"/>
    <property type="match status" value="1"/>
</dbReference>
<keyword evidence="11" id="KW-1185">Reference proteome</keyword>
<keyword evidence="4 8" id="KW-0812">Transmembrane</keyword>
<proteinExistence type="inferred from homology"/>
<feature type="signal peptide" evidence="8">
    <location>
        <begin position="1"/>
        <end position="22"/>
    </location>
</feature>
<evidence type="ECO:0000256" key="9">
    <source>
        <dbReference type="SAM" id="MobiDB-lite"/>
    </source>
</evidence>
<protein>
    <recommendedName>
        <fullName evidence="8">FXYD domain-containing ion transport regulator</fullName>
    </recommendedName>
</protein>
<name>A0AAW1ZMA1_CULAL</name>
<dbReference type="GO" id="GO:0006811">
    <property type="term" value="P:monoatomic ion transport"/>
    <property type="evidence" value="ECO:0007669"/>
    <property type="project" value="UniProtKB-KW"/>
</dbReference>